<feature type="transmembrane region" description="Helical" evidence="1">
    <location>
        <begin position="164"/>
        <end position="182"/>
    </location>
</feature>
<accession>A0A1D8UR50</accession>
<keyword evidence="1" id="KW-0812">Transmembrane</keyword>
<gene>
    <name evidence="2" type="ORF">A0U89_02225</name>
</gene>
<feature type="transmembrane region" description="Helical" evidence="1">
    <location>
        <begin position="12"/>
        <end position="29"/>
    </location>
</feature>
<protein>
    <submittedName>
        <fullName evidence="2">Uncharacterized protein</fullName>
    </submittedName>
</protein>
<reference evidence="2 3" key="1">
    <citation type="journal article" date="2016" name="Microb. Cell Fact.">
        <title>Dissection of exopolysaccharide biosynthesis in Kozakia baliensis.</title>
        <authorList>
            <person name="Brandt J.U."/>
            <person name="Jakob F."/>
            <person name="Behr J."/>
            <person name="Geissler A.J."/>
            <person name="Vogel R.F."/>
        </authorList>
    </citation>
    <scope>NUCLEOTIDE SEQUENCE [LARGE SCALE GENOMIC DNA]</scope>
    <source>
        <strain evidence="2 3">DSM 14400</strain>
    </source>
</reference>
<dbReference type="RefSeq" id="WP_070401952.1">
    <property type="nucleotide sequence ID" value="NZ_BJVW01000013.1"/>
</dbReference>
<sequence>MLPYRRHPAKRAFAARWGVGLFAVGWMLPRIWPSAPYAAAGMALFQIAGLGLLSALPPWLYVPVAALLAVAATHAPALSRIIDAAALYTAALLTPLAIFATSLRAGREPIITHVARQVHGVLRPDVARYTRALTWFWCVFFVVALVSPALLWWQAPAGWWRTPMNGGVLLAVAIVFIVEYGVRRMVIRNFHHVGLIESVQAFRRHSG</sequence>
<dbReference type="Proteomes" id="UP000179145">
    <property type="component" value="Chromosome"/>
</dbReference>
<evidence type="ECO:0000256" key="1">
    <source>
        <dbReference type="SAM" id="Phobius"/>
    </source>
</evidence>
<dbReference type="KEGG" id="kba:A0U89_02225"/>
<keyword evidence="1" id="KW-0472">Membrane</keyword>
<evidence type="ECO:0000313" key="2">
    <source>
        <dbReference type="EMBL" id="AOX16132.1"/>
    </source>
</evidence>
<dbReference type="AlphaFoldDB" id="A0A1D8UR50"/>
<dbReference type="EMBL" id="CP014674">
    <property type="protein sequence ID" value="AOX16132.1"/>
    <property type="molecule type" value="Genomic_DNA"/>
</dbReference>
<feature type="transmembrane region" description="Helical" evidence="1">
    <location>
        <begin position="132"/>
        <end position="152"/>
    </location>
</feature>
<organism evidence="2 3">
    <name type="scientific">Kozakia baliensis</name>
    <dbReference type="NCBI Taxonomy" id="153496"/>
    <lineage>
        <taxon>Bacteria</taxon>
        <taxon>Pseudomonadati</taxon>
        <taxon>Pseudomonadota</taxon>
        <taxon>Alphaproteobacteria</taxon>
        <taxon>Acetobacterales</taxon>
        <taxon>Acetobacteraceae</taxon>
        <taxon>Kozakia</taxon>
    </lineage>
</organism>
<dbReference type="STRING" id="153496.A0U89_02225"/>
<keyword evidence="1" id="KW-1133">Transmembrane helix</keyword>
<proteinExistence type="predicted"/>
<keyword evidence="3" id="KW-1185">Reference proteome</keyword>
<evidence type="ECO:0000313" key="3">
    <source>
        <dbReference type="Proteomes" id="UP000179145"/>
    </source>
</evidence>
<name>A0A1D8UR50_9PROT</name>
<dbReference type="OrthoDB" id="7302606at2"/>
<dbReference type="eggNOG" id="COG4648">
    <property type="taxonomic scope" value="Bacteria"/>
</dbReference>